<dbReference type="OrthoDB" id="2864375at2"/>
<organism evidence="1 2">
    <name type="scientific">Psychrobacillus lasiicapitis</name>
    <dbReference type="NCBI Taxonomy" id="1636719"/>
    <lineage>
        <taxon>Bacteria</taxon>
        <taxon>Bacillati</taxon>
        <taxon>Bacillota</taxon>
        <taxon>Bacilli</taxon>
        <taxon>Bacillales</taxon>
        <taxon>Bacillaceae</taxon>
        <taxon>Psychrobacillus</taxon>
    </lineage>
</organism>
<accession>A0A544T763</accession>
<dbReference type="AlphaFoldDB" id="A0A544T763"/>
<dbReference type="EMBL" id="VDGH01000006">
    <property type="protein sequence ID" value="TQR13294.1"/>
    <property type="molecule type" value="Genomic_DNA"/>
</dbReference>
<protein>
    <submittedName>
        <fullName evidence="1">Type IV secretion protein Rhs</fullName>
    </submittedName>
</protein>
<reference evidence="1 2" key="1">
    <citation type="submission" date="2019-05" db="EMBL/GenBank/DDBJ databases">
        <title>Psychrobacillus vulpis sp. nov., a new species isolated from feces of a red fox that inhabits in The Tablas de Daimiel Natural Park, Albacete, Spain.</title>
        <authorList>
            <person name="Rodriguez M."/>
            <person name="Reina J.C."/>
            <person name="Bejar V."/>
            <person name="Llamas I."/>
        </authorList>
    </citation>
    <scope>NUCLEOTIDE SEQUENCE [LARGE SCALE GENOMIC DNA]</scope>
    <source>
        <strain evidence="1 2">NEAU-3TGS17</strain>
    </source>
</reference>
<sequence>MNKLKNAIQNNTFNVDELSEIRKEMADLGITKVYDEALIKIDFGKYLRGLMGDPPSAMINPHAHHILFKKGLGQKQQELVREGQEILRRYGVDPIIGVENLVWAPNAVTGQHSLDALKEVVARLRAIEAIDGDFDDIVETLNDLGDIASTR</sequence>
<comment type="caution">
    <text evidence="1">The sequence shown here is derived from an EMBL/GenBank/DDBJ whole genome shotgun (WGS) entry which is preliminary data.</text>
</comment>
<evidence type="ECO:0000313" key="2">
    <source>
        <dbReference type="Proteomes" id="UP000317316"/>
    </source>
</evidence>
<name>A0A544T763_9BACI</name>
<proteinExistence type="predicted"/>
<gene>
    <name evidence="1" type="ORF">FG382_11660</name>
</gene>
<dbReference type="Proteomes" id="UP000317316">
    <property type="component" value="Unassembled WGS sequence"/>
</dbReference>
<evidence type="ECO:0000313" key="1">
    <source>
        <dbReference type="EMBL" id="TQR13294.1"/>
    </source>
</evidence>
<keyword evidence="2" id="KW-1185">Reference proteome</keyword>